<organism evidence="2 3">
    <name type="scientific">Lepidopterella palustris CBS 459.81</name>
    <dbReference type="NCBI Taxonomy" id="1314670"/>
    <lineage>
        <taxon>Eukaryota</taxon>
        <taxon>Fungi</taxon>
        <taxon>Dikarya</taxon>
        <taxon>Ascomycota</taxon>
        <taxon>Pezizomycotina</taxon>
        <taxon>Dothideomycetes</taxon>
        <taxon>Pleosporomycetidae</taxon>
        <taxon>Mytilinidiales</taxon>
        <taxon>Argynnaceae</taxon>
        <taxon>Lepidopterella</taxon>
    </lineage>
</organism>
<feature type="non-terminal residue" evidence="2">
    <location>
        <position position="130"/>
    </location>
</feature>
<dbReference type="PANTHER" id="PTHR33112">
    <property type="entry name" value="DOMAIN PROTEIN, PUTATIVE-RELATED"/>
    <property type="match status" value="1"/>
</dbReference>
<protein>
    <recommendedName>
        <fullName evidence="1">Heterokaryon incompatibility domain-containing protein</fullName>
    </recommendedName>
</protein>
<evidence type="ECO:0000259" key="1">
    <source>
        <dbReference type="Pfam" id="PF06985"/>
    </source>
</evidence>
<dbReference type="Proteomes" id="UP000250266">
    <property type="component" value="Unassembled WGS sequence"/>
</dbReference>
<evidence type="ECO:0000313" key="2">
    <source>
        <dbReference type="EMBL" id="OCK74885.1"/>
    </source>
</evidence>
<dbReference type="Pfam" id="PF06985">
    <property type="entry name" value="HET"/>
    <property type="match status" value="1"/>
</dbReference>
<dbReference type="EMBL" id="KV745398">
    <property type="protein sequence ID" value="OCK74885.1"/>
    <property type="molecule type" value="Genomic_DNA"/>
</dbReference>
<dbReference type="OrthoDB" id="3486565at2759"/>
<name>A0A8E2JA10_9PEZI</name>
<gene>
    <name evidence="2" type="ORF">K432DRAFT_468023</name>
</gene>
<dbReference type="InterPro" id="IPR010730">
    <property type="entry name" value="HET"/>
</dbReference>
<evidence type="ECO:0000313" key="3">
    <source>
        <dbReference type="Proteomes" id="UP000250266"/>
    </source>
</evidence>
<reference evidence="2 3" key="1">
    <citation type="journal article" date="2016" name="Nat. Commun.">
        <title>Ectomycorrhizal ecology is imprinted in the genome of the dominant symbiotic fungus Cenococcum geophilum.</title>
        <authorList>
            <consortium name="DOE Joint Genome Institute"/>
            <person name="Peter M."/>
            <person name="Kohler A."/>
            <person name="Ohm R.A."/>
            <person name="Kuo A."/>
            <person name="Krutzmann J."/>
            <person name="Morin E."/>
            <person name="Arend M."/>
            <person name="Barry K.W."/>
            <person name="Binder M."/>
            <person name="Choi C."/>
            <person name="Clum A."/>
            <person name="Copeland A."/>
            <person name="Grisel N."/>
            <person name="Haridas S."/>
            <person name="Kipfer T."/>
            <person name="LaButti K."/>
            <person name="Lindquist E."/>
            <person name="Lipzen A."/>
            <person name="Maire R."/>
            <person name="Meier B."/>
            <person name="Mihaltcheva S."/>
            <person name="Molinier V."/>
            <person name="Murat C."/>
            <person name="Poggeler S."/>
            <person name="Quandt C.A."/>
            <person name="Sperisen C."/>
            <person name="Tritt A."/>
            <person name="Tisserant E."/>
            <person name="Crous P.W."/>
            <person name="Henrissat B."/>
            <person name="Nehls U."/>
            <person name="Egli S."/>
            <person name="Spatafora J.W."/>
            <person name="Grigoriev I.V."/>
            <person name="Martin F.M."/>
        </authorList>
    </citation>
    <scope>NUCLEOTIDE SEQUENCE [LARGE SCALE GENOMIC DNA]</scope>
    <source>
        <strain evidence="2 3">CBS 459.81</strain>
    </source>
</reference>
<dbReference type="AlphaFoldDB" id="A0A8E2JA10"/>
<keyword evidence="3" id="KW-1185">Reference proteome</keyword>
<dbReference type="PANTHER" id="PTHR33112:SF9">
    <property type="entry name" value="HETEROKARYON INCOMPATIBILITY DOMAIN-CONTAINING PROTEIN"/>
    <property type="match status" value="1"/>
</dbReference>
<accession>A0A8E2JA10</accession>
<feature type="domain" description="Heterokaryon incompatibility" evidence="1">
    <location>
        <begin position="1"/>
        <end position="76"/>
    </location>
</feature>
<sequence>MASIYEKSFLTLVTTSSASDDEGCFATISADSMPVDFTRAIAKWDHLAGTKLFMKCTLDHNLDSLPLLSRAWVYQERLLPPCVVHSAPNELIWECMSAIRCECGWERMWKMKGRFNRPAKEDHVFAIRLV</sequence>
<proteinExistence type="predicted"/>